<keyword evidence="2" id="KW-1185">Reference proteome</keyword>
<organism evidence="2 3">
    <name type="scientific">Globodera rostochiensis</name>
    <name type="common">Golden nematode worm</name>
    <name type="synonym">Heterodera rostochiensis</name>
    <dbReference type="NCBI Taxonomy" id="31243"/>
    <lineage>
        <taxon>Eukaryota</taxon>
        <taxon>Metazoa</taxon>
        <taxon>Ecdysozoa</taxon>
        <taxon>Nematoda</taxon>
        <taxon>Chromadorea</taxon>
        <taxon>Rhabditida</taxon>
        <taxon>Tylenchina</taxon>
        <taxon>Tylenchomorpha</taxon>
        <taxon>Tylenchoidea</taxon>
        <taxon>Heteroderidae</taxon>
        <taxon>Heteroderinae</taxon>
        <taxon>Globodera</taxon>
    </lineage>
</organism>
<evidence type="ECO:0000313" key="3">
    <source>
        <dbReference type="WBParaSite" id="Gr19_v10_g5855.t2"/>
    </source>
</evidence>
<dbReference type="WBParaSite" id="Gr19_v10_g5855.t2">
    <property type="protein sequence ID" value="Gr19_v10_g5855.t2"/>
    <property type="gene ID" value="Gr19_v10_g5855"/>
</dbReference>
<dbReference type="Proteomes" id="UP000887572">
    <property type="component" value="Unplaced"/>
</dbReference>
<sequence length="96" mass="10777">MCSKQRRAKKRARSSARKILRNSGMGKFRHALPSSAKSYFLAKSPLKSTGPNGGEFCVLLVKTEHCRKNVRGHHQNRFIIINQILASFSSPPPTKK</sequence>
<reference evidence="3" key="1">
    <citation type="submission" date="2022-11" db="UniProtKB">
        <authorList>
            <consortium name="WormBaseParasite"/>
        </authorList>
    </citation>
    <scope>IDENTIFICATION</scope>
</reference>
<feature type="compositionally biased region" description="Basic residues" evidence="1">
    <location>
        <begin position="1"/>
        <end position="20"/>
    </location>
</feature>
<evidence type="ECO:0000256" key="1">
    <source>
        <dbReference type="SAM" id="MobiDB-lite"/>
    </source>
</evidence>
<dbReference type="AlphaFoldDB" id="A0A914HZ85"/>
<proteinExistence type="predicted"/>
<evidence type="ECO:0000313" key="2">
    <source>
        <dbReference type="Proteomes" id="UP000887572"/>
    </source>
</evidence>
<feature type="region of interest" description="Disordered" evidence="1">
    <location>
        <begin position="1"/>
        <end position="27"/>
    </location>
</feature>
<protein>
    <submittedName>
        <fullName evidence="3">Ribosomal protein L32</fullName>
    </submittedName>
</protein>
<name>A0A914HZ85_GLORO</name>
<accession>A0A914HZ85</accession>